<evidence type="ECO:0000313" key="1">
    <source>
        <dbReference type="EMBL" id="MPC52044.1"/>
    </source>
</evidence>
<keyword evidence="2" id="KW-1185">Reference proteome</keyword>
<dbReference type="Proteomes" id="UP000324222">
    <property type="component" value="Unassembled WGS sequence"/>
</dbReference>
<evidence type="ECO:0000313" key="2">
    <source>
        <dbReference type="Proteomes" id="UP000324222"/>
    </source>
</evidence>
<dbReference type="EMBL" id="VSRR010010589">
    <property type="protein sequence ID" value="MPC52044.1"/>
    <property type="molecule type" value="Genomic_DNA"/>
</dbReference>
<comment type="caution">
    <text evidence="1">The sequence shown here is derived from an EMBL/GenBank/DDBJ whole genome shotgun (WGS) entry which is preliminary data.</text>
</comment>
<organism evidence="1 2">
    <name type="scientific">Portunus trituberculatus</name>
    <name type="common">Swimming crab</name>
    <name type="synonym">Neptunus trituberculatus</name>
    <dbReference type="NCBI Taxonomy" id="210409"/>
    <lineage>
        <taxon>Eukaryota</taxon>
        <taxon>Metazoa</taxon>
        <taxon>Ecdysozoa</taxon>
        <taxon>Arthropoda</taxon>
        <taxon>Crustacea</taxon>
        <taxon>Multicrustacea</taxon>
        <taxon>Malacostraca</taxon>
        <taxon>Eumalacostraca</taxon>
        <taxon>Eucarida</taxon>
        <taxon>Decapoda</taxon>
        <taxon>Pleocyemata</taxon>
        <taxon>Brachyura</taxon>
        <taxon>Eubrachyura</taxon>
        <taxon>Portunoidea</taxon>
        <taxon>Portunidae</taxon>
        <taxon>Portuninae</taxon>
        <taxon>Portunus</taxon>
    </lineage>
</organism>
<name>A0A5B7G681_PORTR</name>
<reference evidence="1 2" key="1">
    <citation type="submission" date="2019-05" db="EMBL/GenBank/DDBJ databases">
        <title>Another draft genome of Portunus trituberculatus and its Hox gene families provides insights of decapod evolution.</title>
        <authorList>
            <person name="Jeong J.-H."/>
            <person name="Song I."/>
            <person name="Kim S."/>
            <person name="Choi T."/>
            <person name="Kim D."/>
            <person name="Ryu S."/>
            <person name="Kim W."/>
        </authorList>
    </citation>
    <scope>NUCLEOTIDE SEQUENCE [LARGE SCALE GENOMIC DNA]</scope>
    <source>
        <tissue evidence="1">Muscle</tissue>
    </source>
</reference>
<dbReference type="AlphaFoldDB" id="A0A5B7G681"/>
<accession>A0A5B7G681</accession>
<protein>
    <submittedName>
        <fullName evidence="1">Uncharacterized protein</fullName>
    </submittedName>
</protein>
<gene>
    <name evidence="1" type="ORF">E2C01_045905</name>
</gene>
<proteinExistence type="predicted"/>
<sequence length="265" mass="29137">MAGKNDRNHLSRVPPHPIVAGVDLVLEVLCFYFLYKVVMCKYGSHPLVGVYQRRVKWMLCLRGSPTSLFKGPPARDCLSRGHRGPQRGSCFLRSSYSCVTKELFPMPTFPSLLLFVLRRVYIVRVVHAMHKRSAITAWPRKPEHHTRRGGRSPLPLTKGVRAALCRSGPFLGTATEAHLERGPSVLPVYDVTCGTYVVIRVCVVPVAMVVTRHGGGGGYTTIRQQPVLHPTANIAAVTATAAITTTTTTTRRGRAAGLYSTHNLT</sequence>